<feature type="transmembrane region" description="Helical" evidence="1">
    <location>
        <begin position="227"/>
        <end position="245"/>
    </location>
</feature>
<name>A0A086CGL2_9CHRO</name>
<feature type="transmembrane region" description="Helical" evidence="1">
    <location>
        <begin position="114"/>
        <end position="133"/>
    </location>
</feature>
<dbReference type="eggNOG" id="COG3463">
    <property type="taxonomic scope" value="Bacteria"/>
</dbReference>
<gene>
    <name evidence="2" type="ORF">ucyna2_00849</name>
</gene>
<dbReference type="Pfam" id="PF09852">
    <property type="entry name" value="DUF2079"/>
    <property type="match status" value="1"/>
</dbReference>
<evidence type="ECO:0000313" key="3">
    <source>
        <dbReference type="Proteomes" id="UP000028922"/>
    </source>
</evidence>
<dbReference type="PATRIC" id="fig|1527444.3.peg.806"/>
<dbReference type="Proteomes" id="UP000028922">
    <property type="component" value="Unassembled WGS sequence"/>
</dbReference>
<dbReference type="EMBL" id="JPSP01000009">
    <property type="protein sequence ID" value="KFF41326.1"/>
    <property type="molecule type" value="Genomic_DNA"/>
</dbReference>
<comment type="caution">
    <text evidence="2">The sequence shown here is derived from an EMBL/GenBank/DDBJ whole genome shotgun (WGS) entry which is preliminary data.</text>
</comment>
<feature type="transmembrane region" description="Helical" evidence="1">
    <location>
        <begin position="331"/>
        <end position="352"/>
    </location>
</feature>
<dbReference type="AlphaFoldDB" id="A0A086CGL2"/>
<keyword evidence="1" id="KW-1133">Transmembrane helix</keyword>
<keyword evidence="1" id="KW-0472">Membrane</keyword>
<proteinExistence type="predicted"/>
<feature type="transmembrane region" description="Helical" evidence="1">
    <location>
        <begin position="195"/>
        <end position="215"/>
    </location>
</feature>
<feature type="transmembrane region" description="Helical" evidence="1">
    <location>
        <begin position="163"/>
        <end position="188"/>
    </location>
</feature>
<dbReference type="PROSITE" id="PS51257">
    <property type="entry name" value="PROKAR_LIPOPROTEIN"/>
    <property type="match status" value="1"/>
</dbReference>
<evidence type="ECO:0000313" key="2">
    <source>
        <dbReference type="EMBL" id="KFF41326.1"/>
    </source>
</evidence>
<dbReference type="STRING" id="1527444.ucyna2_00849"/>
<reference evidence="2 3" key="1">
    <citation type="submission" date="2014-08" db="EMBL/GenBank/DDBJ databases">
        <title>Comparative genomics reveals surprising divergence of two closely related strains of uncultivated UCYN-A cyanobacteria.</title>
        <authorList>
            <person name="Bombar D."/>
            <person name="Heller P."/>
            <person name="Sanchez-Baracaldo P."/>
            <person name="Carter B.J."/>
            <person name="Zert J.P."/>
        </authorList>
    </citation>
    <scope>NUCLEOTIDE SEQUENCE [LARGE SCALE GENOMIC DNA]</scope>
</reference>
<feature type="transmembrane region" description="Helical" evidence="1">
    <location>
        <begin position="6"/>
        <end position="24"/>
    </location>
</feature>
<feature type="transmembrane region" description="Helical" evidence="1">
    <location>
        <begin position="83"/>
        <end position="102"/>
    </location>
</feature>
<keyword evidence="1" id="KW-0812">Transmembrane</keyword>
<feature type="transmembrane region" description="Helical" evidence="1">
    <location>
        <begin position="257"/>
        <end position="273"/>
    </location>
</feature>
<evidence type="ECO:0000256" key="1">
    <source>
        <dbReference type="SAM" id="Phobius"/>
    </source>
</evidence>
<accession>A0A086CGL2</accession>
<feature type="transmembrane region" description="Helical" evidence="1">
    <location>
        <begin position="307"/>
        <end position="325"/>
    </location>
</feature>
<organism evidence="2 3">
    <name type="scientific">Candidatus Atelocyanobacterium thalassa isolate SIO64986</name>
    <dbReference type="NCBI Taxonomy" id="1527444"/>
    <lineage>
        <taxon>Bacteria</taxon>
        <taxon>Bacillati</taxon>
        <taxon>Cyanobacteriota</taxon>
        <taxon>Cyanophyceae</taxon>
        <taxon>Oscillatoriophycideae</taxon>
        <taxon>Chroococcales</taxon>
        <taxon>Aphanothecaceae</taxon>
        <taxon>Candidatus Atelocyanobacterium</taxon>
        <taxon>Candidatus Atelocyanobacterium thalassae</taxon>
    </lineage>
</organism>
<dbReference type="InterPro" id="IPR018650">
    <property type="entry name" value="STSV1_Orf64"/>
</dbReference>
<protein>
    <submittedName>
        <fullName evidence="2">Putative membrane protein</fullName>
    </submittedName>
</protein>
<sequence>MKNSYLLWLIISISFFILFGCSSLRHSLYQSNALDLGWFDQTFYLISQGIEPIVSFSDNHILGDHAAIILYPLSLFYVIYPDLHWLLIIQSFALSITILPLWKLAKQANLSDNSSLIVVLIYLLYPLTFNVNLFDFHTEIIALPAIVWSILAAKLNFRLQFMFSIILILSCKAVLSLTVTGIGFWLFFNERKREYGLFALFTGIVWFILATQFIIPQFNNGEVAAVGRYSFLGNSVFSIVTNLFTNPKIIFDHIWNLPNLEYIFLLFIPVIWYLNLHHFNVLIPAIPSLLLNLLTDYQPQKDLIHQYSVPIIPFLLLLVITSMQYKKKIAIFTRYTLIWSLFSFLALAKYDFFISKYTKQMGSLSAMKEAIELIPPEVKVLTSPQFAPHLSHRSIIKLAINDKKPIDIDNFDNILLNMRYPGWRNSRYTIDDLVKELKNNLNFKLEYSHKDVVLFKNLSNSKI</sequence>